<dbReference type="EMBL" id="JADWVN010000026">
    <property type="protein sequence ID" value="MBL7527779.1"/>
    <property type="molecule type" value="Genomic_DNA"/>
</dbReference>
<accession>A0ABS1WEM5</accession>
<dbReference type="NCBIfam" id="NF042415">
    <property type="entry name" value="STY0301_fam"/>
    <property type="match status" value="1"/>
</dbReference>
<gene>
    <name evidence="1" type="ORF">I5282_14535</name>
</gene>
<reference evidence="1 2" key="1">
    <citation type="submission" date="2020-12" db="EMBL/GenBank/DDBJ databases">
        <title>WGS of Legionella: environmental sample.</title>
        <authorList>
            <person name="Cristino S."/>
            <person name="Girolamini L."/>
            <person name="Salaris S."/>
            <person name="Pascale M.R."/>
            <person name="Mazzotta M."/>
            <person name="Orsini M."/>
            <person name="Grottola A."/>
        </authorList>
    </citation>
    <scope>NUCLEOTIDE SEQUENCE [LARGE SCALE GENOMIC DNA]</scope>
    <source>
        <strain evidence="1 2">30cs62</strain>
    </source>
</reference>
<comment type="caution">
    <text evidence="1">The sequence shown here is derived from an EMBL/GenBank/DDBJ whole genome shotgun (WGS) entry which is preliminary data.</text>
</comment>
<keyword evidence="2" id="KW-1185">Reference proteome</keyword>
<evidence type="ECO:0000313" key="1">
    <source>
        <dbReference type="EMBL" id="MBL7527779.1"/>
    </source>
</evidence>
<evidence type="ECO:0000313" key="2">
    <source>
        <dbReference type="Proteomes" id="UP000809910"/>
    </source>
</evidence>
<sequence length="141" mass="16362">MIYWNLIVSLSLFGFSALLRAEMYQPQCPDVIKTSEQITETPKGWETIRGTEHNYWSSISFYSDHPDKMASLKPDFANQKKAKWEFSPQELIYLVCHYNQSGIELTQPLPKKTIKCTVTYNQNLMGDRGFLPEKIECTKQS</sequence>
<dbReference type="InterPro" id="IPR049973">
    <property type="entry name" value="STY0301-like"/>
</dbReference>
<name>A0ABS1WEM5_9GAMM</name>
<organism evidence="1 2">
    <name type="scientific">Legionella bononiensis</name>
    <dbReference type="NCBI Taxonomy" id="2793102"/>
    <lineage>
        <taxon>Bacteria</taxon>
        <taxon>Pseudomonadati</taxon>
        <taxon>Pseudomonadota</taxon>
        <taxon>Gammaproteobacteria</taxon>
        <taxon>Legionellales</taxon>
        <taxon>Legionellaceae</taxon>
        <taxon>Legionella</taxon>
    </lineage>
</organism>
<protein>
    <submittedName>
        <fullName evidence="1">Uncharacterized protein</fullName>
    </submittedName>
</protein>
<proteinExistence type="predicted"/>
<dbReference type="RefSeq" id="WP_203108639.1">
    <property type="nucleotide sequence ID" value="NZ_JADOBG010000008.1"/>
</dbReference>
<dbReference type="Proteomes" id="UP000809910">
    <property type="component" value="Unassembled WGS sequence"/>
</dbReference>